<name>A0A1D1V887_RAMVA</name>
<sequence length="137" mass="15757">MKPQCRKIPRKAMLLPTGEKSRLFGNFRLRLTVFLLFSECESADKAVAPADIVASLLRCSHGDIYTPLQSCGNLIVERLLLIGLKLSSICVRRLYRCLRVRHFCLGSRFPSCAMFSWAISLVSRRSHRQHPHNRLFR</sequence>
<dbReference type="EMBL" id="BDGG01000003">
    <property type="protein sequence ID" value="GAU95897.1"/>
    <property type="molecule type" value="Genomic_DNA"/>
</dbReference>
<evidence type="ECO:0000313" key="1">
    <source>
        <dbReference type="EMBL" id="GAU95897.1"/>
    </source>
</evidence>
<evidence type="ECO:0000313" key="2">
    <source>
        <dbReference type="Proteomes" id="UP000186922"/>
    </source>
</evidence>
<organism evidence="1 2">
    <name type="scientific">Ramazzottius varieornatus</name>
    <name type="common">Water bear</name>
    <name type="synonym">Tardigrade</name>
    <dbReference type="NCBI Taxonomy" id="947166"/>
    <lineage>
        <taxon>Eukaryota</taxon>
        <taxon>Metazoa</taxon>
        <taxon>Ecdysozoa</taxon>
        <taxon>Tardigrada</taxon>
        <taxon>Eutardigrada</taxon>
        <taxon>Parachela</taxon>
        <taxon>Hypsibioidea</taxon>
        <taxon>Ramazzottiidae</taxon>
        <taxon>Ramazzottius</taxon>
    </lineage>
</organism>
<accession>A0A1D1V887</accession>
<protein>
    <submittedName>
        <fullName evidence="1">Uncharacterized protein</fullName>
    </submittedName>
</protein>
<keyword evidence="2" id="KW-1185">Reference proteome</keyword>
<gene>
    <name evidence="1" type="primary">RvY_07431</name>
    <name evidence="1" type="synonym">RvY_07431.2</name>
    <name evidence="1" type="ORF">RvY_07431-2</name>
</gene>
<reference evidence="1 2" key="1">
    <citation type="journal article" date="2016" name="Nat. Commun.">
        <title>Extremotolerant tardigrade genome and improved radiotolerance of human cultured cells by tardigrade-unique protein.</title>
        <authorList>
            <person name="Hashimoto T."/>
            <person name="Horikawa D.D."/>
            <person name="Saito Y."/>
            <person name="Kuwahara H."/>
            <person name="Kozuka-Hata H."/>
            <person name="Shin-I T."/>
            <person name="Minakuchi Y."/>
            <person name="Ohishi K."/>
            <person name="Motoyama A."/>
            <person name="Aizu T."/>
            <person name="Enomoto A."/>
            <person name="Kondo K."/>
            <person name="Tanaka S."/>
            <person name="Hara Y."/>
            <person name="Koshikawa S."/>
            <person name="Sagara H."/>
            <person name="Miura T."/>
            <person name="Yokobori S."/>
            <person name="Miyagawa K."/>
            <person name="Suzuki Y."/>
            <person name="Kubo T."/>
            <person name="Oyama M."/>
            <person name="Kohara Y."/>
            <person name="Fujiyama A."/>
            <person name="Arakawa K."/>
            <person name="Katayama T."/>
            <person name="Toyoda A."/>
            <person name="Kunieda T."/>
        </authorList>
    </citation>
    <scope>NUCLEOTIDE SEQUENCE [LARGE SCALE GENOMIC DNA]</scope>
    <source>
        <strain evidence="1 2">YOKOZUNA-1</strain>
    </source>
</reference>
<dbReference type="AlphaFoldDB" id="A0A1D1V887"/>
<dbReference type="Proteomes" id="UP000186922">
    <property type="component" value="Unassembled WGS sequence"/>
</dbReference>
<proteinExistence type="predicted"/>
<comment type="caution">
    <text evidence="1">The sequence shown here is derived from an EMBL/GenBank/DDBJ whole genome shotgun (WGS) entry which is preliminary data.</text>
</comment>